<feature type="region of interest" description="Disordered" evidence="9">
    <location>
        <begin position="1"/>
        <end position="24"/>
    </location>
</feature>
<feature type="compositionally biased region" description="Low complexity" evidence="9">
    <location>
        <begin position="441"/>
        <end position="450"/>
    </location>
</feature>
<dbReference type="Pfam" id="PF07730">
    <property type="entry name" value="HisKA_3"/>
    <property type="match status" value="1"/>
</dbReference>
<feature type="region of interest" description="Disordered" evidence="9">
    <location>
        <begin position="426"/>
        <end position="450"/>
    </location>
</feature>
<dbReference type="Pfam" id="PF13796">
    <property type="entry name" value="Sensor"/>
    <property type="match status" value="1"/>
</dbReference>
<evidence type="ECO:0000256" key="3">
    <source>
        <dbReference type="ARBA" id="ARBA00022553"/>
    </source>
</evidence>
<sequence length="450" mass="47437">MTTQTTSEIPSPPPMSYDAPAPPARPGPGRRLLLDSAYALSGFFVALPAFVLAVVLLSAGLGLVLVVGGVLLLSLATQVARGVAHLERHRLRTLQRRPAPAPVHLAPPPSAGFWRRMLTPLRDPQSWLDVAWSLVGLVTGTLAFAVTIAWWGVALGGLTYWAWQGFLPDSDDDQGLAELLGLGEGRLAESLLQLVLGVVALLTLPLVVRLVALVHGGTAALLLCGRAELQSQVRRVEGGRDAARKAEAQALRRLERDIHDGPQQRLVRLGMDLARARRQLERDPDRVPEILDGALVQAREAVGELRSLSRGIAPPLLVDRGLAAALAELVELSGVPVAADVRLPGDLALAPHVETAVYFVCAEALTNVNKHSGAARARLLVHADDEAVEVLVHDDGTGGAHVSKGLGLAGLQQRLAGVDGELAVRSPVGGPTEVRARVPRGRPAAGEAGP</sequence>
<feature type="transmembrane region" description="Helical" evidence="10">
    <location>
        <begin position="63"/>
        <end position="84"/>
    </location>
</feature>
<dbReference type="InterPro" id="IPR050482">
    <property type="entry name" value="Sensor_HK_TwoCompSys"/>
</dbReference>
<keyword evidence="4" id="KW-0808">Transferase</keyword>
<feature type="transmembrane region" description="Helical" evidence="10">
    <location>
        <begin position="37"/>
        <end position="57"/>
    </location>
</feature>
<gene>
    <name evidence="13" type="ORF">JOE61_002785</name>
</gene>
<evidence type="ECO:0000256" key="2">
    <source>
        <dbReference type="ARBA" id="ARBA00012438"/>
    </source>
</evidence>
<dbReference type="EMBL" id="JAFBBZ010000001">
    <property type="protein sequence ID" value="MBM7508971.1"/>
    <property type="molecule type" value="Genomic_DNA"/>
</dbReference>
<protein>
    <recommendedName>
        <fullName evidence="2">histidine kinase</fullName>
        <ecNumber evidence="2">2.7.13.3</ecNumber>
    </recommendedName>
</protein>
<evidence type="ECO:0000256" key="4">
    <source>
        <dbReference type="ARBA" id="ARBA00022679"/>
    </source>
</evidence>
<keyword evidence="10" id="KW-0812">Transmembrane</keyword>
<keyword evidence="14" id="KW-1185">Reference proteome</keyword>
<name>A0ABS2MCR1_9ACTN</name>
<evidence type="ECO:0000313" key="13">
    <source>
        <dbReference type="EMBL" id="MBM7508971.1"/>
    </source>
</evidence>
<keyword evidence="6 13" id="KW-0418">Kinase</keyword>
<dbReference type="CDD" id="cd16917">
    <property type="entry name" value="HATPase_UhpB-NarQ-NarX-like"/>
    <property type="match status" value="1"/>
</dbReference>
<dbReference type="RefSeq" id="WP_193668551.1">
    <property type="nucleotide sequence ID" value="NZ_JACDTV010000005.1"/>
</dbReference>
<organism evidence="13 14">
    <name type="scientific">Nocardioides salarius</name>
    <dbReference type="NCBI Taxonomy" id="374513"/>
    <lineage>
        <taxon>Bacteria</taxon>
        <taxon>Bacillati</taxon>
        <taxon>Actinomycetota</taxon>
        <taxon>Actinomycetes</taxon>
        <taxon>Propionibacteriales</taxon>
        <taxon>Nocardioidaceae</taxon>
        <taxon>Nocardioides</taxon>
    </lineage>
</organism>
<evidence type="ECO:0000313" key="14">
    <source>
        <dbReference type="Proteomes" id="UP000732378"/>
    </source>
</evidence>
<feature type="domain" description="Signal transduction histidine kinase subgroup 3 dimerisation and phosphoacceptor" evidence="11">
    <location>
        <begin position="252"/>
        <end position="315"/>
    </location>
</feature>
<keyword evidence="10" id="KW-1133">Transmembrane helix</keyword>
<feature type="domain" description="Putative sensor" evidence="12">
    <location>
        <begin position="38"/>
        <end position="223"/>
    </location>
</feature>
<reference evidence="13 14" key="1">
    <citation type="submission" date="2021-01" db="EMBL/GenBank/DDBJ databases">
        <title>Sequencing the genomes of 1000 actinobacteria strains.</title>
        <authorList>
            <person name="Klenk H.-P."/>
        </authorList>
    </citation>
    <scope>NUCLEOTIDE SEQUENCE [LARGE SCALE GENOMIC DNA]</scope>
    <source>
        <strain evidence="13 14">DSM 18239</strain>
    </source>
</reference>
<keyword evidence="5" id="KW-0547">Nucleotide-binding</keyword>
<keyword evidence="10" id="KW-0472">Membrane</keyword>
<dbReference type="PANTHER" id="PTHR24421:SF10">
    <property type="entry name" value="NITRATE_NITRITE SENSOR PROTEIN NARQ"/>
    <property type="match status" value="1"/>
</dbReference>
<dbReference type="EC" id="2.7.13.3" evidence="2"/>
<evidence type="ECO:0000259" key="12">
    <source>
        <dbReference type="Pfam" id="PF13796"/>
    </source>
</evidence>
<dbReference type="SUPFAM" id="SSF55874">
    <property type="entry name" value="ATPase domain of HSP90 chaperone/DNA topoisomerase II/histidine kinase"/>
    <property type="match status" value="1"/>
</dbReference>
<evidence type="ECO:0000256" key="7">
    <source>
        <dbReference type="ARBA" id="ARBA00022840"/>
    </source>
</evidence>
<dbReference type="GO" id="GO:0016301">
    <property type="term" value="F:kinase activity"/>
    <property type="evidence" value="ECO:0007669"/>
    <property type="project" value="UniProtKB-KW"/>
</dbReference>
<evidence type="ECO:0000256" key="5">
    <source>
        <dbReference type="ARBA" id="ARBA00022741"/>
    </source>
</evidence>
<evidence type="ECO:0000256" key="1">
    <source>
        <dbReference type="ARBA" id="ARBA00000085"/>
    </source>
</evidence>
<feature type="transmembrane region" description="Helical" evidence="10">
    <location>
        <begin position="130"/>
        <end position="163"/>
    </location>
</feature>
<evidence type="ECO:0000256" key="9">
    <source>
        <dbReference type="SAM" id="MobiDB-lite"/>
    </source>
</evidence>
<evidence type="ECO:0000256" key="8">
    <source>
        <dbReference type="ARBA" id="ARBA00023012"/>
    </source>
</evidence>
<keyword evidence="7" id="KW-0067">ATP-binding</keyword>
<dbReference type="Gene3D" id="1.20.5.1930">
    <property type="match status" value="1"/>
</dbReference>
<dbReference type="Proteomes" id="UP000732378">
    <property type="component" value="Unassembled WGS sequence"/>
</dbReference>
<comment type="catalytic activity">
    <reaction evidence="1">
        <text>ATP + protein L-histidine = ADP + protein N-phospho-L-histidine.</text>
        <dbReference type="EC" id="2.7.13.3"/>
    </reaction>
</comment>
<dbReference type="Gene3D" id="3.30.565.10">
    <property type="entry name" value="Histidine kinase-like ATPase, C-terminal domain"/>
    <property type="match status" value="1"/>
</dbReference>
<dbReference type="InterPro" id="IPR025828">
    <property type="entry name" value="Put_sensor_dom"/>
</dbReference>
<evidence type="ECO:0000256" key="6">
    <source>
        <dbReference type="ARBA" id="ARBA00022777"/>
    </source>
</evidence>
<evidence type="ECO:0000259" key="11">
    <source>
        <dbReference type="Pfam" id="PF07730"/>
    </source>
</evidence>
<dbReference type="InterPro" id="IPR036890">
    <property type="entry name" value="HATPase_C_sf"/>
</dbReference>
<evidence type="ECO:0000256" key="10">
    <source>
        <dbReference type="SAM" id="Phobius"/>
    </source>
</evidence>
<dbReference type="InterPro" id="IPR011712">
    <property type="entry name" value="Sig_transdc_His_kin_sub3_dim/P"/>
</dbReference>
<feature type="transmembrane region" description="Helical" evidence="10">
    <location>
        <begin position="191"/>
        <end position="224"/>
    </location>
</feature>
<accession>A0ABS2MCR1</accession>
<dbReference type="PANTHER" id="PTHR24421">
    <property type="entry name" value="NITRATE/NITRITE SENSOR PROTEIN NARX-RELATED"/>
    <property type="match status" value="1"/>
</dbReference>
<proteinExistence type="predicted"/>
<feature type="compositionally biased region" description="Pro residues" evidence="9">
    <location>
        <begin position="10"/>
        <end position="24"/>
    </location>
</feature>
<keyword evidence="3" id="KW-0597">Phosphoprotein</keyword>
<keyword evidence="8" id="KW-0902">Two-component regulatory system</keyword>
<comment type="caution">
    <text evidence="13">The sequence shown here is derived from an EMBL/GenBank/DDBJ whole genome shotgun (WGS) entry which is preliminary data.</text>
</comment>